<name>X0KYA8_FUSOX</name>
<evidence type="ECO:0000256" key="1">
    <source>
        <dbReference type="SAM" id="MobiDB-lite"/>
    </source>
</evidence>
<dbReference type="HOGENOM" id="CLU_2722310_0_0_1"/>
<protein>
    <submittedName>
        <fullName evidence="2">Uncharacterized protein</fullName>
    </submittedName>
</protein>
<evidence type="ECO:0000313" key="2">
    <source>
        <dbReference type="EMBL" id="EXM13762.1"/>
    </source>
</evidence>
<feature type="region of interest" description="Disordered" evidence="1">
    <location>
        <begin position="52"/>
        <end position="72"/>
    </location>
</feature>
<accession>X0KYA8</accession>
<sequence>MARKLEAAEARDTAYGEQNILFAHQPYSSGRPHLEVLRAFSQDIQLDIPTSKRQMIPPNTAYGRRGEQRYSG</sequence>
<reference evidence="2" key="1">
    <citation type="submission" date="2011-11" db="EMBL/GenBank/DDBJ databases">
        <title>The Genome Sequence of Fusarium oxysporum Cotton.</title>
        <authorList>
            <consortium name="The Broad Institute Genome Sequencing Platform"/>
            <person name="Ma L.-J."/>
            <person name="Gale L.R."/>
            <person name="Schwartz D.C."/>
            <person name="Zhou S."/>
            <person name="Corby-Kistler H."/>
            <person name="Young S.K."/>
            <person name="Zeng Q."/>
            <person name="Gargeya S."/>
            <person name="Fitzgerald M."/>
            <person name="Haas B."/>
            <person name="Abouelleil A."/>
            <person name="Alvarado L."/>
            <person name="Arachchi H.M."/>
            <person name="Berlin A."/>
            <person name="Brown A."/>
            <person name="Chapman S.B."/>
            <person name="Chen Z."/>
            <person name="Dunbar C."/>
            <person name="Freedman E."/>
            <person name="Gearin G."/>
            <person name="Goldberg J."/>
            <person name="Griggs A."/>
            <person name="Gujja S."/>
            <person name="Heiman D."/>
            <person name="Howarth C."/>
            <person name="Larson L."/>
            <person name="Lui A."/>
            <person name="MacDonald P.J.P."/>
            <person name="Montmayeur A."/>
            <person name="Murphy C."/>
            <person name="Neiman D."/>
            <person name="Pearson M."/>
            <person name="Priest M."/>
            <person name="Roberts A."/>
            <person name="Saif S."/>
            <person name="Shea T."/>
            <person name="Shenoy N."/>
            <person name="Sisk P."/>
            <person name="Stolte C."/>
            <person name="Sykes S."/>
            <person name="Wortman J."/>
            <person name="Nusbaum C."/>
            <person name="Birren B."/>
        </authorList>
    </citation>
    <scope>NUCLEOTIDE SEQUENCE [LARGE SCALE GENOMIC DNA]</scope>
    <source>
        <strain evidence="2">25433</strain>
    </source>
</reference>
<reference evidence="2" key="2">
    <citation type="submission" date="2012-05" db="EMBL/GenBank/DDBJ databases">
        <title>The Genome Annotation of Fusarium oxysporum Cotton.</title>
        <authorList>
            <consortium name="The Broad Institute Genomics Platform"/>
            <person name="Ma L.-J."/>
            <person name="Corby-Kistler H."/>
            <person name="Broz K."/>
            <person name="Gale L.R."/>
            <person name="Jonkers W."/>
            <person name="O'Donnell K."/>
            <person name="Ploetz R."/>
            <person name="Steinberg C."/>
            <person name="Schwartz D.C."/>
            <person name="VanEtten H."/>
            <person name="Zhou S."/>
            <person name="Young S.K."/>
            <person name="Zeng Q."/>
            <person name="Gargeya S."/>
            <person name="Fitzgerald M."/>
            <person name="Abouelleil A."/>
            <person name="Alvarado L."/>
            <person name="Chapman S.B."/>
            <person name="Gainer-Dewar J."/>
            <person name="Goldberg J."/>
            <person name="Griggs A."/>
            <person name="Gujja S."/>
            <person name="Hansen M."/>
            <person name="Howarth C."/>
            <person name="Imamovic A."/>
            <person name="Ireland A."/>
            <person name="Larimer J."/>
            <person name="McCowan C."/>
            <person name="Murphy C."/>
            <person name="Pearson M."/>
            <person name="Poon T.W."/>
            <person name="Priest M."/>
            <person name="Roberts A."/>
            <person name="Saif S."/>
            <person name="Shea T."/>
            <person name="Sykes S."/>
            <person name="Wortman J."/>
            <person name="Nusbaum C."/>
            <person name="Birren B."/>
        </authorList>
    </citation>
    <scope>NUCLEOTIDE SEQUENCE</scope>
    <source>
        <strain evidence="2">25433</strain>
    </source>
</reference>
<dbReference type="AlphaFoldDB" id="X0KYA8"/>
<gene>
    <name evidence="2" type="ORF">FOTG_17801</name>
</gene>
<proteinExistence type="predicted"/>
<dbReference type="Proteomes" id="UP000030701">
    <property type="component" value="Unassembled WGS sequence"/>
</dbReference>
<dbReference type="EMBL" id="JH658114">
    <property type="protein sequence ID" value="EXM13762.1"/>
    <property type="molecule type" value="Genomic_DNA"/>
</dbReference>
<organism evidence="2">
    <name type="scientific">Fusarium oxysporum f. sp. vasinfectum 25433</name>
    <dbReference type="NCBI Taxonomy" id="1089449"/>
    <lineage>
        <taxon>Eukaryota</taxon>
        <taxon>Fungi</taxon>
        <taxon>Dikarya</taxon>
        <taxon>Ascomycota</taxon>
        <taxon>Pezizomycotina</taxon>
        <taxon>Sordariomycetes</taxon>
        <taxon>Hypocreomycetidae</taxon>
        <taxon>Hypocreales</taxon>
        <taxon>Nectriaceae</taxon>
        <taxon>Fusarium</taxon>
        <taxon>Fusarium oxysporum species complex</taxon>
    </lineage>
</organism>